<dbReference type="VEuPathDB" id="FungiDB:MELLADRAFT_85027"/>
<evidence type="ECO:0000256" key="1">
    <source>
        <dbReference type="SAM" id="MobiDB-lite"/>
    </source>
</evidence>
<dbReference type="RefSeq" id="XP_007408426.1">
    <property type="nucleotide sequence ID" value="XM_007408364.1"/>
</dbReference>
<dbReference type="GeneID" id="18933696"/>
<evidence type="ECO:0000313" key="2">
    <source>
        <dbReference type="EMBL" id="EGG08228.1"/>
    </source>
</evidence>
<evidence type="ECO:0000313" key="3">
    <source>
        <dbReference type="Proteomes" id="UP000001072"/>
    </source>
</evidence>
<gene>
    <name evidence="2" type="ORF">MELLADRAFT_85027</name>
</gene>
<dbReference type="OrthoDB" id="10507130at2759"/>
<dbReference type="AlphaFoldDB" id="F4RH26"/>
<organism evidence="3">
    <name type="scientific">Melampsora larici-populina (strain 98AG31 / pathotype 3-4-7)</name>
    <name type="common">Poplar leaf rust fungus</name>
    <dbReference type="NCBI Taxonomy" id="747676"/>
    <lineage>
        <taxon>Eukaryota</taxon>
        <taxon>Fungi</taxon>
        <taxon>Dikarya</taxon>
        <taxon>Basidiomycota</taxon>
        <taxon>Pucciniomycotina</taxon>
        <taxon>Pucciniomycetes</taxon>
        <taxon>Pucciniales</taxon>
        <taxon>Melampsoraceae</taxon>
        <taxon>Melampsora</taxon>
    </lineage>
</organism>
<dbReference type="Proteomes" id="UP000001072">
    <property type="component" value="Unassembled WGS sequence"/>
</dbReference>
<feature type="compositionally biased region" description="Basic residues" evidence="1">
    <location>
        <begin position="17"/>
        <end position="30"/>
    </location>
</feature>
<dbReference type="EMBL" id="GL883101">
    <property type="protein sequence ID" value="EGG08228.1"/>
    <property type="molecule type" value="Genomic_DNA"/>
</dbReference>
<dbReference type="HOGENOM" id="CLU_1704614_0_0_1"/>
<feature type="region of interest" description="Disordered" evidence="1">
    <location>
        <begin position="1"/>
        <end position="37"/>
    </location>
</feature>
<reference evidence="3" key="1">
    <citation type="journal article" date="2011" name="Proc. Natl. Acad. Sci. U.S.A.">
        <title>Obligate biotrophy features unraveled by the genomic analysis of rust fungi.</title>
        <authorList>
            <person name="Duplessis S."/>
            <person name="Cuomo C.A."/>
            <person name="Lin Y.-C."/>
            <person name="Aerts A."/>
            <person name="Tisserant E."/>
            <person name="Veneault-Fourrey C."/>
            <person name="Joly D.L."/>
            <person name="Hacquard S."/>
            <person name="Amselem J."/>
            <person name="Cantarel B.L."/>
            <person name="Chiu R."/>
            <person name="Coutinho P.M."/>
            <person name="Feau N."/>
            <person name="Field M."/>
            <person name="Frey P."/>
            <person name="Gelhaye E."/>
            <person name="Goldberg J."/>
            <person name="Grabherr M.G."/>
            <person name="Kodira C.D."/>
            <person name="Kohler A."/>
            <person name="Kuees U."/>
            <person name="Lindquist E.A."/>
            <person name="Lucas S.M."/>
            <person name="Mago R."/>
            <person name="Mauceli E."/>
            <person name="Morin E."/>
            <person name="Murat C."/>
            <person name="Pangilinan J.L."/>
            <person name="Park R."/>
            <person name="Pearson M."/>
            <person name="Quesneville H."/>
            <person name="Rouhier N."/>
            <person name="Sakthikumar S."/>
            <person name="Salamov A.A."/>
            <person name="Schmutz J."/>
            <person name="Selles B."/>
            <person name="Shapiro H."/>
            <person name="Tanguay P."/>
            <person name="Tuskan G.A."/>
            <person name="Henrissat B."/>
            <person name="Van de Peer Y."/>
            <person name="Rouze P."/>
            <person name="Ellis J.G."/>
            <person name="Dodds P.N."/>
            <person name="Schein J.E."/>
            <person name="Zhong S."/>
            <person name="Hamelin R.C."/>
            <person name="Grigoriev I.V."/>
            <person name="Szabo L.J."/>
            <person name="Martin F."/>
        </authorList>
    </citation>
    <scope>NUCLEOTIDE SEQUENCE [LARGE SCALE GENOMIC DNA]</scope>
    <source>
        <strain evidence="3">98AG31 / pathotype 3-4-7</strain>
    </source>
</reference>
<feature type="region of interest" description="Disordered" evidence="1">
    <location>
        <begin position="135"/>
        <end position="154"/>
    </location>
</feature>
<dbReference type="InParanoid" id="F4RH26"/>
<name>F4RH26_MELLP</name>
<proteinExistence type="predicted"/>
<protein>
    <submittedName>
        <fullName evidence="2">Uncharacterized protein</fullName>
    </submittedName>
</protein>
<accession>F4RH26</accession>
<dbReference type="KEGG" id="mlr:MELLADRAFT_85027"/>
<sequence length="154" mass="18311">MPKKRSSASQKYNQQRDKRRGQLRAKHKMGNHPERNEMRKTKFEELRAELSRTFGIPSNCHIYFLKKYPKDSLPQKPRLRITFGNSVILDADTWKVIQVNRFTRFLDMSHETKEDMEFAVQTLYQHTLARGEVKINGSDSDQDQTEVEKWESQH</sequence>
<keyword evidence="3" id="KW-1185">Reference proteome</keyword>